<evidence type="ECO:0000313" key="4">
    <source>
        <dbReference type="Proteomes" id="UP000319783"/>
    </source>
</evidence>
<name>A0A533QAS8_9BACT</name>
<dbReference type="EMBL" id="SULG01000035">
    <property type="protein sequence ID" value="TLD41813.1"/>
    <property type="molecule type" value="Genomic_DNA"/>
</dbReference>
<reference evidence="3 4" key="1">
    <citation type="submission" date="2019-04" db="EMBL/GenBank/DDBJ databases">
        <title>Genome of a novel bacterium Candidatus Jettenia ecosi reconstructed from metagenome of an anammox bioreactor.</title>
        <authorList>
            <person name="Mardanov A.V."/>
            <person name="Beletsky A.V."/>
            <person name="Ravin N.V."/>
            <person name="Botchkova E.A."/>
            <person name="Litti Y.V."/>
            <person name="Nozhevnikova A.N."/>
        </authorList>
    </citation>
    <scope>NUCLEOTIDE SEQUENCE [LARGE SCALE GENOMIC DNA]</scope>
    <source>
        <strain evidence="3">J2</strain>
    </source>
</reference>
<dbReference type="InterPro" id="IPR001173">
    <property type="entry name" value="Glyco_trans_2-like"/>
</dbReference>
<evidence type="ECO:0000256" key="1">
    <source>
        <dbReference type="ARBA" id="ARBA00038494"/>
    </source>
</evidence>
<dbReference type="Gene3D" id="3.90.550.10">
    <property type="entry name" value="Spore Coat Polysaccharide Biosynthesis Protein SpsA, Chain A"/>
    <property type="match status" value="1"/>
</dbReference>
<protein>
    <submittedName>
        <fullName evidence="3">Glycosyl transferase</fullName>
    </submittedName>
</protein>
<dbReference type="PANTHER" id="PTHR43630">
    <property type="entry name" value="POLY-BETA-1,6-N-ACETYL-D-GLUCOSAMINE SYNTHASE"/>
    <property type="match status" value="1"/>
</dbReference>
<proteinExistence type="inferred from homology"/>
<sequence length="261" mass="30270">MEKLSVTIITLNEERNIRDALESLTWADEIIIVDSGSSDKTISICKEYTEKIFYNPWPGINTQKAFAKKLVTYNWILNIDADEKVSPELAAEIQSILGQGGHYDGYFIPRKVYYLGRWIEHSGWYPDYKLRFFRTEKGRWNGVDPHDEVVVDGKIGYLKGNIYHFTYENIEDHVKTMNNLTSVAAKEYTKRGKRDGLLSLMVRPPLTFLKKYILKQGFRDGLPGFIIAISSAYYVFLKYAKLWELINIIDYQGAKKGIKKR</sequence>
<evidence type="ECO:0000313" key="3">
    <source>
        <dbReference type="EMBL" id="TLD41813.1"/>
    </source>
</evidence>
<evidence type="ECO:0000259" key="2">
    <source>
        <dbReference type="Pfam" id="PF00535"/>
    </source>
</evidence>
<accession>A0A533QAS8</accession>
<comment type="similarity">
    <text evidence="1">Belongs to the glycosyltransferase 2 family. WaaE/KdtX subfamily.</text>
</comment>
<dbReference type="PANTHER" id="PTHR43630:SF2">
    <property type="entry name" value="GLYCOSYLTRANSFERASE"/>
    <property type="match status" value="1"/>
</dbReference>
<dbReference type="GO" id="GO:0016740">
    <property type="term" value="F:transferase activity"/>
    <property type="evidence" value="ECO:0007669"/>
    <property type="project" value="UniProtKB-KW"/>
</dbReference>
<keyword evidence="3" id="KW-0808">Transferase</keyword>
<feature type="domain" description="Glycosyltransferase 2-like" evidence="2">
    <location>
        <begin position="5"/>
        <end position="122"/>
    </location>
</feature>
<dbReference type="Pfam" id="PF00535">
    <property type="entry name" value="Glycos_transf_2"/>
    <property type="match status" value="1"/>
</dbReference>
<dbReference type="InterPro" id="IPR029044">
    <property type="entry name" value="Nucleotide-diphossugar_trans"/>
</dbReference>
<dbReference type="Proteomes" id="UP000319783">
    <property type="component" value="Unassembled WGS sequence"/>
</dbReference>
<dbReference type="SUPFAM" id="SSF53448">
    <property type="entry name" value="Nucleotide-diphospho-sugar transferases"/>
    <property type="match status" value="1"/>
</dbReference>
<dbReference type="AlphaFoldDB" id="A0A533QAS8"/>
<dbReference type="CDD" id="cd02511">
    <property type="entry name" value="Beta4Glucosyltransferase"/>
    <property type="match status" value="1"/>
</dbReference>
<organism evidence="3 4">
    <name type="scientific">Candidatus Jettenia ecosi</name>
    <dbReference type="NCBI Taxonomy" id="2494326"/>
    <lineage>
        <taxon>Bacteria</taxon>
        <taxon>Pseudomonadati</taxon>
        <taxon>Planctomycetota</taxon>
        <taxon>Candidatus Brocadiia</taxon>
        <taxon>Candidatus Brocadiales</taxon>
        <taxon>Candidatus Brocadiaceae</taxon>
        <taxon>Candidatus Jettenia</taxon>
    </lineage>
</organism>
<gene>
    <name evidence="3" type="ORF">JETT_1903</name>
</gene>
<comment type="caution">
    <text evidence="3">The sequence shown here is derived from an EMBL/GenBank/DDBJ whole genome shotgun (WGS) entry which is preliminary data.</text>
</comment>